<feature type="domain" description="Histidine kinase" evidence="20">
    <location>
        <begin position="475"/>
        <end position="696"/>
    </location>
</feature>
<dbReference type="Pfam" id="PF02518">
    <property type="entry name" value="HATPase_c"/>
    <property type="match status" value="1"/>
</dbReference>
<dbReference type="HOGENOM" id="CLU_000445_114_15_6"/>
<dbReference type="NCBIfam" id="TIGR00229">
    <property type="entry name" value="sensory_box"/>
    <property type="match status" value="1"/>
</dbReference>
<dbReference type="eggNOG" id="COG5002">
    <property type="taxonomic scope" value="Bacteria"/>
</dbReference>
<dbReference type="InterPro" id="IPR008207">
    <property type="entry name" value="Sig_transdc_His_kin_Hpt_dom"/>
</dbReference>
<dbReference type="Proteomes" id="UP000000466">
    <property type="component" value="Chromosome"/>
</dbReference>
<evidence type="ECO:0000256" key="6">
    <source>
        <dbReference type="ARBA" id="ARBA00022679"/>
    </source>
</evidence>
<feature type="modified residue" description="Phosphohistidine" evidence="16">
    <location>
        <position position="919"/>
    </location>
</feature>
<evidence type="ECO:0000256" key="17">
    <source>
        <dbReference type="PROSITE-ProRule" id="PRU00169"/>
    </source>
</evidence>
<reference evidence="25 26" key="1">
    <citation type="journal article" date="2013" name="Genome Announc.">
        <title>Complete genome sequence of Simiduia agarivorans SA1(T), a marine bacterium able to degrade a variety of polysaccharides.</title>
        <authorList>
            <person name="Lin S.Y."/>
            <person name="Shieh W.Y."/>
            <person name="Chen J.S."/>
            <person name="Tang S.L."/>
        </authorList>
    </citation>
    <scope>NUCLEOTIDE SEQUENCE [LARGE SCALE GENOMIC DNA]</scope>
    <source>
        <strain evidence="26">DSM 21679 / JCM 13881 / BCRC 17597 / SA1</strain>
    </source>
</reference>
<dbReference type="InterPro" id="IPR036890">
    <property type="entry name" value="HATPase_C_sf"/>
</dbReference>
<keyword evidence="26" id="KW-1185">Reference proteome</keyword>
<dbReference type="InterPro" id="IPR013656">
    <property type="entry name" value="PAS_4"/>
</dbReference>
<dbReference type="SMART" id="SM00086">
    <property type="entry name" value="PAC"/>
    <property type="match status" value="2"/>
</dbReference>
<dbReference type="InterPro" id="IPR001789">
    <property type="entry name" value="Sig_transdc_resp-reg_receiver"/>
</dbReference>
<accession>K4KJU2</accession>
<evidence type="ECO:0000256" key="5">
    <source>
        <dbReference type="ARBA" id="ARBA00022553"/>
    </source>
</evidence>
<dbReference type="KEGG" id="saga:M5M_05365"/>
<keyword evidence="12" id="KW-0902">Two-component regulatory system</keyword>
<evidence type="ECO:0000256" key="16">
    <source>
        <dbReference type="PROSITE-ProRule" id="PRU00110"/>
    </source>
</evidence>
<keyword evidence="4" id="KW-1003">Cell membrane</keyword>
<dbReference type="InterPro" id="IPR035965">
    <property type="entry name" value="PAS-like_dom_sf"/>
</dbReference>
<dbReference type="Gene3D" id="3.30.450.20">
    <property type="entry name" value="PAS domain"/>
    <property type="match status" value="3"/>
</dbReference>
<proteinExistence type="predicted"/>
<dbReference type="PRINTS" id="PR00344">
    <property type="entry name" value="BCTRLSENSOR"/>
</dbReference>
<dbReference type="SMART" id="SM00448">
    <property type="entry name" value="REC"/>
    <property type="match status" value="1"/>
</dbReference>
<dbReference type="InterPro" id="IPR036641">
    <property type="entry name" value="HPT_dom_sf"/>
</dbReference>
<feature type="domain" description="HPt" evidence="24">
    <location>
        <begin position="880"/>
        <end position="973"/>
    </location>
</feature>
<sequence>MTLSQLMLVTLACLFSCLALLALTLYVWPGFWLRCLVRVGRGRALLALLALQPLRSLVCDRLLAVWLWDFERQQIILVGKGLSHLGYTVNKVVESVDAVLPIVHPDDHLRLNRIVRHFVHHHPEFTIECRLHRRLGRKPWVRLHGVSLLRGRKGRLRLAIGGVEDISERKVHVGTIAAMNEQLQQRLSQQQDQLRATEQARQDLVTRLRQVLDTVPVSICWKDVHGNYLGCNTQFARVAGLTSPDDIVGKTDYDFWWSAQVPEILQEDENVISAGQPLLDLEQQLTLPSQKSRRLRCSHVPLRDAHGECVGVLKTYQNVTRGYLLAQASDREQRLLQDVLDSTDAMISLVGRDFRFVRVNRLLESVVGMDRSRFVGKKVSDVFSGKLGERATAIVEHIIQTHQPVKEPYILKDQLGKVRHFLAYNNPLFDEQGNVDKVITVSMEITQLKHAQSALEEARAKAEAALQVKSQFLANMSHEIRTPMNAIIGLSQLALSTELSAKTEDYVQKIHYSAENLLGIVNDILDFSKIEAGKLGLNPKPFDLLQMIENLGSIMALKASRKRLAFRQTIEPNTPRFINGDALRLHQVLTNLIGNAVKFTREGHVHLAVRMSVDMGERQILRFMVEDTGVGLSEQQLGQLFQAFEQADAGVAREYGGTGLGLAISQRLVEMMGGDIRVKSEPGAGSVFEFTINVGRADAEAANQQLQASGDQPVDLRGAPVLLVEDNEINQQVALEMLAPLNLHIDTARNGAEAVAMVEQGNYALVLMDIQMPVMDGYTATEKLRERYSMEALPIVGLTANVLDEDRKRMLSVGMNDHIGKPIDRRALEQSLVRWLARPETEHETCCADGQTESAEPEMVEPGAAGAIDLAQGLARVRGRQDRLYSLLDSFFAQYGKAAEQFDALWTTRDWVQLAEQSHAVKGVAGNLAIPRVYQLCTQLQHQAETSQVAGCRTTIEQLRTALGDAAAEFERLKGLE</sequence>
<dbReference type="Pfam" id="PF01627">
    <property type="entry name" value="Hpt"/>
    <property type="match status" value="1"/>
</dbReference>
<dbReference type="GO" id="GO:0005886">
    <property type="term" value="C:plasma membrane"/>
    <property type="evidence" value="ECO:0007669"/>
    <property type="project" value="UniProtKB-SubCell"/>
</dbReference>
<keyword evidence="13 19" id="KW-0472">Membrane</keyword>
<evidence type="ECO:0000256" key="18">
    <source>
        <dbReference type="SAM" id="Coils"/>
    </source>
</evidence>
<evidence type="ECO:0000259" key="23">
    <source>
        <dbReference type="PROSITE" id="PS50113"/>
    </source>
</evidence>
<dbReference type="InterPro" id="IPR005467">
    <property type="entry name" value="His_kinase_dom"/>
</dbReference>
<dbReference type="Pfam" id="PF00512">
    <property type="entry name" value="HisKA"/>
    <property type="match status" value="1"/>
</dbReference>
<dbReference type="Gene3D" id="3.30.565.10">
    <property type="entry name" value="Histidine kinase-like ATPase, C-terminal domain"/>
    <property type="match status" value="1"/>
</dbReference>
<organism evidence="25 26">
    <name type="scientific">Simiduia agarivorans (strain DSM 21679 / JCM 13881 / BCRC 17597 / SA1)</name>
    <dbReference type="NCBI Taxonomy" id="1117647"/>
    <lineage>
        <taxon>Bacteria</taxon>
        <taxon>Pseudomonadati</taxon>
        <taxon>Pseudomonadota</taxon>
        <taxon>Gammaproteobacteria</taxon>
        <taxon>Cellvibrionales</taxon>
        <taxon>Cellvibrionaceae</taxon>
        <taxon>Simiduia</taxon>
    </lineage>
</organism>
<dbReference type="SMART" id="SM00387">
    <property type="entry name" value="HATPase_c"/>
    <property type="match status" value="1"/>
</dbReference>
<dbReference type="InterPro" id="IPR000014">
    <property type="entry name" value="PAS"/>
</dbReference>
<evidence type="ECO:0000256" key="3">
    <source>
        <dbReference type="ARBA" id="ARBA00012438"/>
    </source>
</evidence>
<dbReference type="PROSITE" id="PS50110">
    <property type="entry name" value="RESPONSE_REGULATORY"/>
    <property type="match status" value="1"/>
</dbReference>
<evidence type="ECO:0000256" key="19">
    <source>
        <dbReference type="SAM" id="Phobius"/>
    </source>
</evidence>
<dbReference type="InterPro" id="IPR011006">
    <property type="entry name" value="CheY-like_superfamily"/>
</dbReference>
<dbReference type="SUPFAM" id="SSF52172">
    <property type="entry name" value="CheY-like"/>
    <property type="match status" value="1"/>
</dbReference>
<evidence type="ECO:0000256" key="4">
    <source>
        <dbReference type="ARBA" id="ARBA00022475"/>
    </source>
</evidence>
<evidence type="ECO:0000256" key="10">
    <source>
        <dbReference type="ARBA" id="ARBA00022840"/>
    </source>
</evidence>
<dbReference type="PROSITE" id="PS50894">
    <property type="entry name" value="HPT"/>
    <property type="match status" value="1"/>
</dbReference>
<evidence type="ECO:0000259" key="21">
    <source>
        <dbReference type="PROSITE" id="PS50110"/>
    </source>
</evidence>
<evidence type="ECO:0000313" key="25">
    <source>
        <dbReference type="EMBL" id="AFU98278.1"/>
    </source>
</evidence>
<dbReference type="RefSeq" id="WP_015046451.1">
    <property type="nucleotide sequence ID" value="NC_018868.3"/>
</dbReference>
<feature type="domain" description="Response regulatory" evidence="21">
    <location>
        <begin position="720"/>
        <end position="836"/>
    </location>
</feature>
<evidence type="ECO:0000259" key="20">
    <source>
        <dbReference type="PROSITE" id="PS50109"/>
    </source>
</evidence>
<feature type="domain" description="PAC" evidence="23">
    <location>
        <begin position="125"/>
        <end position="178"/>
    </location>
</feature>
<dbReference type="FunFam" id="1.10.287.130:FF:000002">
    <property type="entry name" value="Two-component osmosensing histidine kinase"/>
    <property type="match status" value="1"/>
</dbReference>
<evidence type="ECO:0000259" key="24">
    <source>
        <dbReference type="PROSITE" id="PS50894"/>
    </source>
</evidence>
<dbReference type="PROSITE" id="PS50109">
    <property type="entry name" value="HIS_KIN"/>
    <property type="match status" value="1"/>
</dbReference>
<evidence type="ECO:0000256" key="15">
    <source>
        <dbReference type="ARBA" id="ARBA00068150"/>
    </source>
</evidence>
<feature type="coiled-coil region" evidence="18">
    <location>
        <begin position="180"/>
        <end position="207"/>
    </location>
</feature>
<keyword evidence="7 19" id="KW-0812">Transmembrane</keyword>
<dbReference type="InterPro" id="IPR013655">
    <property type="entry name" value="PAS_fold_3"/>
</dbReference>
<evidence type="ECO:0000259" key="22">
    <source>
        <dbReference type="PROSITE" id="PS50112"/>
    </source>
</evidence>
<keyword evidence="11 19" id="KW-1133">Transmembrane helix</keyword>
<dbReference type="eggNOG" id="COG0784">
    <property type="taxonomic scope" value="Bacteria"/>
</dbReference>
<dbReference type="CDD" id="cd16922">
    <property type="entry name" value="HATPase_EvgS-ArcB-TorS-like"/>
    <property type="match status" value="1"/>
</dbReference>
<keyword evidence="8" id="KW-0547">Nucleotide-binding</keyword>
<feature type="transmembrane region" description="Helical" evidence="19">
    <location>
        <begin position="6"/>
        <end position="33"/>
    </location>
</feature>
<dbReference type="InterPro" id="IPR036097">
    <property type="entry name" value="HisK_dim/P_sf"/>
</dbReference>
<keyword evidence="5 17" id="KW-0597">Phosphoprotein</keyword>
<dbReference type="SMART" id="SM00091">
    <property type="entry name" value="PAS"/>
    <property type="match status" value="3"/>
</dbReference>
<dbReference type="EC" id="2.7.13.3" evidence="3"/>
<feature type="domain" description="PAC" evidence="23">
    <location>
        <begin position="404"/>
        <end position="457"/>
    </location>
</feature>
<evidence type="ECO:0000256" key="2">
    <source>
        <dbReference type="ARBA" id="ARBA00004651"/>
    </source>
</evidence>
<gene>
    <name evidence="25" type="ordered locus">M5M_05365</name>
</gene>
<protein>
    <recommendedName>
        <fullName evidence="15">Sensory/regulatory protein RpfC</fullName>
        <ecNumber evidence="3">2.7.13.3</ecNumber>
    </recommendedName>
</protein>
<comment type="catalytic activity">
    <reaction evidence="1">
        <text>ATP + protein L-histidine = ADP + protein N-phospho-L-histidine.</text>
        <dbReference type="EC" id="2.7.13.3"/>
    </reaction>
</comment>
<dbReference type="Gene3D" id="3.40.50.2300">
    <property type="match status" value="1"/>
</dbReference>
<evidence type="ECO:0000256" key="7">
    <source>
        <dbReference type="ARBA" id="ARBA00022692"/>
    </source>
</evidence>
<dbReference type="Pfam" id="PF08447">
    <property type="entry name" value="PAS_3"/>
    <property type="match status" value="1"/>
</dbReference>
<dbReference type="FunFam" id="3.30.565.10:FF:000010">
    <property type="entry name" value="Sensor histidine kinase RcsC"/>
    <property type="match status" value="1"/>
</dbReference>
<dbReference type="PANTHER" id="PTHR45339">
    <property type="entry name" value="HYBRID SIGNAL TRANSDUCTION HISTIDINE KINASE J"/>
    <property type="match status" value="1"/>
</dbReference>
<comment type="subcellular location">
    <subcellularLocation>
        <location evidence="2">Cell membrane</location>
        <topology evidence="2">Multi-pass membrane protein</topology>
    </subcellularLocation>
</comment>
<dbReference type="eggNOG" id="COG2198">
    <property type="taxonomic scope" value="Bacteria"/>
</dbReference>
<dbReference type="SUPFAM" id="SSF55874">
    <property type="entry name" value="ATPase domain of HSP90 chaperone/DNA topoisomerase II/histidine kinase"/>
    <property type="match status" value="1"/>
</dbReference>
<dbReference type="CDD" id="cd00082">
    <property type="entry name" value="HisKA"/>
    <property type="match status" value="1"/>
</dbReference>
<dbReference type="PROSITE" id="PS50113">
    <property type="entry name" value="PAC"/>
    <property type="match status" value="2"/>
</dbReference>
<dbReference type="Pfam" id="PF08448">
    <property type="entry name" value="PAS_4"/>
    <property type="match status" value="2"/>
</dbReference>
<evidence type="ECO:0000256" key="13">
    <source>
        <dbReference type="ARBA" id="ARBA00023136"/>
    </source>
</evidence>
<dbReference type="InterPro" id="IPR004358">
    <property type="entry name" value="Sig_transdc_His_kin-like_C"/>
</dbReference>
<dbReference type="OrthoDB" id="9810730at2"/>
<evidence type="ECO:0000256" key="11">
    <source>
        <dbReference type="ARBA" id="ARBA00022989"/>
    </source>
</evidence>
<dbReference type="InterPro" id="IPR003661">
    <property type="entry name" value="HisK_dim/P_dom"/>
</dbReference>
<dbReference type="PROSITE" id="PS50112">
    <property type="entry name" value="PAS"/>
    <property type="match status" value="1"/>
</dbReference>
<evidence type="ECO:0000256" key="1">
    <source>
        <dbReference type="ARBA" id="ARBA00000085"/>
    </source>
</evidence>
<dbReference type="SUPFAM" id="SSF47226">
    <property type="entry name" value="Histidine-containing phosphotransfer domain, HPT domain"/>
    <property type="match status" value="1"/>
</dbReference>
<dbReference type="CDD" id="cd00130">
    <property type="entry name" value="PAS"/>
    <property type="match status" value="3"/>
</dbReference>
<dbReference type="Gene3D" id="1.10.287.130">
    <property type="match status" value="1"/>
</dbReference>
<dbReference type="GO" id="GO:0005524">
    <property type="term" value="F:ATP binding"/>
    <property type="evidence" value="ECO:0007669"/>
    <property type="project" value="UniProtKB-KW"/>
</dbReference>
<name>K4KJU2_SIMAS</name>
<evidence type="ECO:0000256" key="8">
    <source>
        <dbReference type="ARBA" id="ARBA00022741"/>
    </source>
</evidence>
<dbReference type="Pfam" id="PF00072">
    <property type="entry name" value="Response_reg"/>
    <property type="match status" value="1"/>
</dbReference>
<dbReference type="EMBL" id="CP003746">
    <property type="protein sequence ID" value="AFU98278.1"/>
    <property type="molecule type" value="Genomic_DNA"/>
</dbReference>
<keyword evidence="9" id="KW-0418">Kinase</keyword>
<evidence type="ECO:0000256" key="9">
    <source>
        <dbReference type="ARBA" id="ARBA00022777"/>
    </source>
</evidence>
<comment type="subunit">
    <text evidence="14">At low DSF concentrations, interacts with RpfF.</text>
</comment>
<dbReference type="CDD" id="cd17546">
    <property type="entry name" value="REC_hyHK_CKI1_RcsC-like"/>
    <property type="match status" value="1"/>
</dbReference>
<dbReference type="Gene3D" id="1.20.120.160">
    <property type="entry name" value="HPT domain"/>
    <property type="match status" value="1"/>
</dbReference>
<dbReference type="GO" id="GO:0000155">
    <property type="term" value="F:phosphorelay sensor kinase activity"/>
    <property type="evidence" value="ECO:0007669"/>
    <property type="project" value="InterPro"/>
</dbReference>
<evidence type="ECO:0000256" key="14">
    <source>
        <dbReference type="ARBA" id="ARBA00064003"/>
    </source>
</evidence>
<keyword evidence="10" id="KW-0067">ATP-binding</keyword>
<feature type="domain" description="PAS" evidence="22">
    <location>
        <begin position="332"/>
        <end position="402"/>
    </location>
</feature>
<evidence type="ECO:0000313" key="26">
    <source>
        <dbReference type="Proteomes" id="UP000000466"/>
    </source>
</evidence>
<dbReference type="STRING" id="1117647.M5M_05365"/>
<keyword evidence="6" id="KW-0808">Transferase</keyword>
<dbReference type="PANTHER" id="PTHR45339:SF1">
    <property type="entry name" value="HYBRID SIGNAL TRANSDUCTION HISTIDINE KINASE J"/>
    <property type="match status" value="1"/>
</dbReference>
<dbReference type="InterPro" id="IPR001610">
    <property type="entry name" value="PAC"/>
</dbReference>
<dbReference type="AlphaFoldDB" id="K4KJU2"/>
<dbReference type="SMART" id="SM00388">
    <property type="entry name" value="HisKA"/>
    <property type="match status" value="1"/>
</dbReference>
<dbReference type="SUPFAM" id="SSF47384">
    <property type="entry name" value="Homodimeric domain of signal transducing histidine kinase"/>
    <property type="match status" value="1"/>
</dbReference>
<evidence type="ECO:0000256" key="12">
    <source>
        <dbReference type="ARBA" id="ARBA00023012"/>
    </source>
</evidence>
<keyword evidence="18" id="KW-0175">Coiled coil</keyword>
<dbReference type="InterPro" id="IPR003594">
    <property type="entry name" value="HATPase_dom"/>
</dbReference>
<feature type="modified residue" description="4-aspartylphosphate" evidence="17">
    <location>
        <position position="769"/>
    </location>
</feature>
<dbReference type="SUPFAM" id="SSF55785">
    <property type="entry name" value="PYP-like sensor domain (PAS domain)"/>
    <property type="match status" value="3"/>
</dbReference>
<dbReference type="InterPro" id="IPR000700">
    <property type="entry name" value="PAS-assoc_C"/>
</dbReference>